<reference evidence="2 3" key="1">
    <citation type="journal article" date="2019" name="Environ. Microbiol.">
        <title>At the nexus of three kingdoms: the genome of the mycorrhizal fungus Gigaspora margarita provides insights into plant, endobacterial and fungal interactions.</title>
        <authorList>
            <person name="Venice F."/>
            <person name="Ghignone S."/>
            <person name="Salvioli di Fossalunga A."/>
            <person name="Amselem J."/>
            <person name="Novero M."/>
            <person name="Xianan X."/>
            <person name="Sedzielewska Toro K."/>
            <person name="Morin E."/>
            <person name="Lipzen A."/>
            <person name="Grigoriev I.V."/>
            <person name="Henrissat B."/>
            <person name="Martin F.M."/>
            <person name="Bonfante P."/>
        </authorList>
    </citation>
    <scope>NUCLEOTIDE SEQUENCE [LARGE SCALE GENOMIC DNA]</scope>
    <source>
        <strain evidence="2 3">BEG34</strain>
    </source>
</reference>
<dbReference type="AlphaFoldDB" id="A0A8H3XIW8"/>
<dbReference type="EMBL" id="WTPW01001041">
    <property type="protein sequence ID" value="KAF0460797.1"/>
    <property type="molecule type" value="Genomic_DNA"/>
</dbReference>
<evidence type="ECO:0000313" key="2">
    <source>
        <dbReference type="EMBL" id="KAF0460797.1"/>
    </source>
</evidence>
<proteinExistence type="predicted"/>
<feature type="region of interest" description="Disordered" evidence="1">
    <location>
        <begin position="1"/>
        <end position="22"/>
    </location>
</feature>
<keyword evidence="3" id="KW-1185">Reference proteome</keyword>
<organism evidence="2 3">
    <name type="scientific">Gigaspora margarita</name>
    <dbReference type="NCBI Taxonomy" id="4874"/>
    <lineage>
        <taxon>Eukaryota</taxon>
        <taxon>Fungi</taxon>
        <taxon>Fungi incertae sedis</taxon>
        <taxon>Mucoromycota</taxon>
        <taxon>Glomeromycotina</taxon>
        <taxon>Glomeromycetes</taxon>
        <taxon>Diversisporales</taxon>
        <taxon>Gigasporaceae</taxon>
        <taxon>Gigaspora</taxon>
    </lineage>
</organism>
<evidence type="ECO:0000313" key="3">
    <source>
        <dbReference type="Proteomes" id="UP000439903"/>
    </source>
</evidence>
<sequence length="90" mass="10369">MDNSINESTDIDDPSNENLKRKVPKKVSTCNVKRYAKLNKYISLQMKEKICILTKPHHKLKHYAGTGIGDIVDEEQAPEWMTPMIKEVLK</sequence>
<dbReference type="Proteomes" id="UP000439903">
    <property type="component" value="Unassembled WGS sequence"/>
</dbReference>
<protein>
    <submittedName>
        <fullName evidence="2">Uncharacterized protein</fullName>
    </submittedName>
</protein>
<accession>A0A8H3XIW8</accession>
<evidence type="ECO:0000256" key="1">
    <source>
        <dbReference type="SAM" id="MobiDB-lite"/>
    </source>
</evidence>
<name>A0A8H3XIW8_GIGMA</name>
<comment type="caution">
    <text evidence="2">The sequence shown here is derived from an EMBL/GenBank/DDBJ whole genome shotgun (WGS) entry which is preliminary data.</text>
</comment>
<gene>
    <name evidence="2" type="ORF">F8M41_000557</name>
</gene>